<dbReference type="Pfam" id="PF02823">
    <property type="entry name" value="ATP-synt_DE_N"/>
    <property type="match status" value="1"/>
</dbReference>
<proteinExistence type="inferred from homology"/>
<comment type="subcellular location">
    <subcellularLocation>
        <location evidence="2">Endomembrane system</location>
        <topology evidence="2">Peripheral membrane protein</topology>
    </subcellularLocation>
</comment>
<evidence type="ECO:0000259" key="8">
    <source>
        <dbReference type="Pfam" id="PF02823"/>
    </source>
</evidence>
<keyword evidence="4" id="KW-0813">Transport</keyword>
<evidence type="ECO:0000256" key="6">
    <source>
        <dbReference type="ARBA" id="ARBA00023136"/>
    </source>
</evidence>
<sequence>MILEIVSPEAKLFSGEITSITLPGVDGSFQILNNHAPIVSILEKGVLKIVTSSTNENLTKFNKVDGQTYTLNINSGTIEMKDNKVIVLVD</sequence>
<dbReference type="SUPFAM" id="SSF51344">
    <property type="entry name" value="Epsilon subunit of F1F0-ATP synthase N-terminal domain"/>
    <property type="match status" value="1"/>
</dbReference>
<feature type="domain" description="ATP synthase F1 complex delta/epsilon subunit N-terminal" evidence="8">
    <location>
        <begin position="2"/>
        <end position="90"/>
    </location>
</feature>
<comment type="similarity">
    <text evidence="3">Belongs to the ATPase epsilon chain family.</text>
</comment>
<dbReference type="EMBL" id="PQNY01000001">
    <property type="protein sequence ID" value="POS02937.1"/>
    <property type="molecule type" value="Genomic_DNA"/>
</dbReference>
<evidence type="ECO:0000256" key="2">
    <source>
        <dbReference type="ARBA" id="ARBA00004184"/>
    </source>
</evidence>
<comment type="function">
    <text evidence="1">Produces ATP from ADP in the presence of a proton gradient across the membrane.</text>
</comment>
<evidence type="ECO:0000256" key="4">
    <source>
        <dbReference type="ARBA" id="ARBA00022448"/>
    </source>
</evidence>
<evidence type="ECO:0000256" key="3">
    <source>
        <dbReference type="ARBA" id="ARBA00005712"/>
    </source>
</evidence>
<dbReference type="Proteomes" id="UP000237056">
    <property type="component" value="Unassembled WGS sequence"/>
</dbReference>
<keyword evidence="10" id="KW-1185">Reference proteome</keyword>
<keyword evidence="7" id="KW-0139">CF(1)</keyword>
<dbReference type="CDD" id="cd12152">
    <property type="entry name" value="F1-ATPase_delta"/>
    <property type="match status" value="1"/>
</dbReference>
<protein>
    <submittedName>
        <fullName evidence="9">F-type H+-transporting ATPase subunit epsilon</fullName>
    </submittedName>
</protein>
<dbReference type="GO" id="GO:0046933">
    <property type="term" value="F:proton-transporting ATP synthase activity, rotational mechanism"/>
    <property type="evidence" value="ECO:0007669"/>
    <property type="project" value="InterPro"/>
</dbReference>
<dbReference type="GO" id="GO:0045259">
    <property type="term" value="C:proton-transporting ATP synthase complex"/>
    <property type="evidence" value="ECO:0007669"/>
    <property type="project" value="UniProtKB-KW"/>
</dbReference>
<dbReference type="RefSeq" id="WP_103724686.1">
    <property type="nucleotide sequence ID" value="NZ_PQNY01000001.1"/>
</dbReference>
<organism evidence="9 10">
    <name type="scientific">Flavobacterium croceum DSM 17960</name>
    <dbReference type="NCBI Taxonomy" id="1121886"/>
    <lineage>
        <taxon>Bacteria</taxon>
        <taxon>Pseudomonadati</taxon>
        <taxon>Bacteroidota</taxon>
        <taxon>Flavobacteriia</taxon>
        <taxon>Flavobacteriales</taxon>
        <taxon>Flavobacteriaceae</taxon>
        <taxon>Flavobacterium</taxon>
    </lineage>
</organism>
<dbReference type="OrthoDB" id="5294255at2"/>
<keyword evidence="5" id="KW-0406">Ion transport</keyword>
<evidence type="ECO:0000313" key="10">
    <source>
        <dbReference type="Proteomes" id="UP000237056"/>
    </source>
</evidence>
<evidence type="ECO:0000313" key="9">
    <source>
        <dbReference type="EMBL" id="POS02937.1"/>
    </source>
</evidence>
<dbReference type="Gene3D" id="2.60.15.10">
    <property type="entry name" value="F0F1 ATP synthase delta/epsilon subunit, N-terminal"/>
    <property type="match status" value="1"/>
</dbReference>
<dbReference type="GO" id="GO:0012505">
    <property type="term" value="C:endomembrane system"/>
    <property type="evidence" value="ECO:0007669"/>
    <property type="project" value="UniProtKB-SubCell"/>
</dbReference>
<name>A0A2S4NB65_9FLAO</name>
<gene>
    <name evidence="9" type="ORF">Q361_10135</name>
</gene>
<evidence type="ECO:0000256" key="5">
    <source>
        <dbReference type="ARBA" id="ARBA00023065"/>
    </source>
</evidence>
<dbReference type="AlphaFoldDB" id="A0A2S4NB65"/>
<reference evidence="9 10" key="1">
    <citation type="submission" date="2018-01" db="EMBL/GenBank/DDBJ databases">
        <title>Genomic Encyclopedia of Type Strains, Phase I: the one thousand microbial genomes (KMG-I) project.</title>
        <authorList>
            <person name="Goeker M."/>
        </authorList>
    </citation>
    <scope>NUCLEOTIDE SEQUENCE [LARGE SCALE GENOMIC DNA]</scope>
    <source>
        <strain evidence="9 10">DSM 17960</strain>
    </source>
</reference>
<evidence type="ECO:0000256" key="7">
    <source>
        <dbReference type="ARBA" id="ARBA00023196"/>
    </source>
</evidence>
<comment type="caution">
    <text evidence="9">The sequence shown here is derived from an EMBL/GenBank/DDBJ whole genome shotgun (WGS) entry which is preliminary data.</text>
</comment>
<keyword evidence="7" id="KW-0066">ATP synthesis</keyword>
<accession>A0A2S4NB65</accession>
<evidence type="ECO:0000256" key="1">
    <source>
        <dbReference type="ARBA" id="ARBA00003543"/>
    </source>
</evidence>
<dbReference type="InterPro" id="IPR001469">
    <property type="entry name" value="ATP_synth_F1_dsu/esu"/>
</dbReference>
<dbReference type="InterPro" id="IPR020546">
    <property type="entry name" value="ATP_synth_F1_dsu/esu_N"/>
</dbReference>
<keyword evidence="6" id="KW-0472">Membrane</keyword>
<dbReference type="InterPro" id="IPR036771">
    <property type="entry name" value="ATPsynth_dsu/esu_N"/>
</dbReference>